<proteinExistence type="predicted"/>
<gene>
    <name evidence="2" type="ORF">ILT43_05430</name>
</gene>
<protein>
    <submittedName>
        <fullName evidence="2">Uncharacterized protein</fullName>
    </submittedName>
</protein>
<sequence>MNANTPCDIRHDGWTGERQRAFLESVAVGATVEEACRHVGMSVSSAYALRRRAAGSAFALGWQAASLLARDRIADALTARAIDGQVDTYSRPDGSTWTRHRFDNRLASTMLARLDRQADDAAGTPSQGAARLIASGWDAWLAGMAADDSPAAAGLFLQRRGLAGEGPASGNSAQDERDLAPLLALAAADRWLRVGADIAREVDMTDLDPAARAGWTAEQWARAEAAGLLHFAAPAREGADDAPTPPLPPLRTAAQAMNDDALHVWQHTRTGLFLTDFPPPPGAEDVLEFGRWGDAKYERQLTDEEGALMDQAYRLYRMADGELVDPEQAEAARLAYFDAVRADIAALREGTTPPPGGLNAASSSSERQDDGPPHSGELRRDEDARPQGSQPQGECDGLDGQAPRRSPFALA</sequence>
<keyword evidence="3" id="KW-1185">Reference proteome</keyword>
<evidence type="ECO:0000313" key="3">
    <source>
        <dbReference type="Proteomes" id="UP000763641"/>
    </source>
</evidence>
<name>A0ABS2D4G6_9SPHN</name>
<evidence type="ECO:0000313" key="2">
    <source>
        <dbReference type="EMBL" id="MBM6575805.1"/>
    </source>
</evidence>
<feature type="compositionally biased region" description="Basic and acidic residues" evidence="1">
    <location>
        <begin position="366"/>
        <end position="385"/>
    </location>
</feature>
<accession>A0ABS2D4G6</accession>
<dbReference type="Proteomes" id="UP000763641">
    <property type="component" value="Unassembled WGS sequence"/>
</dbReference>
<reference evidence="2 3" key="1">
    <citation type="submission" date="2020-12" db="EMBL/GenBank/DDBJ databases">
        <title>Sphingomonas sp.</title>
        <authorList>
            <person name="Kim M.K."/>
        </authorList>
    </citation>
    <scope>NUCLEOTIDE SEQUENCE [LARGE SCALE GENOMIC DNA]</scope>
    <source>
        <strain evidence="2 3">BT552</strain>
    </source>
</reference>
<evidence type="ECO:0000256" key="1">
    <source>
        <dbReference type="SAM" id="MobiDB-lite"/>
    </source>
</evidence>
<comment type="caution">
    <text evidence="2">The sequence shown here is derived from an EMBL/GenBank/DDBJ whole genome shotgun (WGS) entry which is preliminary data.</text>
</comment>
<feature type="region of interest" description="Disordered" evidence="1">
    <location>
        <begin position="348"/>
        <end position="411"/>
    </location>
</feature>
<organism evidence="2 3">
    <name type="scientific">Sphingomonas longa</name>
    <dbReference type="NCBI Taxonomy" id="2778730"/>
    <lineage>
        <taxon>Bacteria</taxon>
        <taxon>Pseudomonadati</taxon>
        <taxon>Pseudomonadota</taxon>
        <taxon>Alphaproteobacteria</taxon>
        <taxon>Sphingomonadales</taxon>
        <taxon>Sphingomonadaceae</taxon>
        <taxon>Sphingomonas</taxon>
    </lineage>
</organism>
<dbReference type="RefSeq" id="WP_204195924.1">
    <property type="nucleotide sequence ID" value="NZ_JAFEMC010000001.1"/>
</dbReference>
<dbReference type="EMBL" id="JAFEMC010000001">
    <property type="protein sequence ID" value="MBM6575805.1"/>
    <property type="molecule type" value="Genomic_DNA"/>
</dbReference>